<evidence type="ECO:0000259" key="6">
    <source>
        <dbReference type="PROSITE" id="PS51412"/>
    </source>
</evidence>
<dbReference type="InterPro" id="IPR009011">
    <property type="entry name" value="Man6P_isomerase_rcpt-bd_dom_sf"/>
</dbReference>
<organism evidence="7 8">
    <name type="scientific">Cavenderia fasciculata</name>
    <name type="common">Slime mold</name>
    <name type="synonym">Dictyostelium fasciculatum</name>
    <dbReference type="NCBI Taxonomy" id="261658"/>
    <lineage>
        <taxon>Eukaryota</taxon>
        <taxon>Amoebozoa</taxon>
        <taxon>Evosea</taxon>
        <taxon>Eumycetozoa</taxon>
        <taxon>Dictyostelia</taxon>
        <taxon>Acytosteliales</taxon>
        <taxon>Cavenderiaceae</taxon>
        <taxon>Cavenderia</taxon>
    </lineage>
</organism>
<name>F4QDM6_CACFS</name>
<feature type="domain" description="MACPF" evidence="6">
    <location>
        <begin position="386"/>
        <end position="717"/>
    </location>
</feature>
<dbReference type="KEGG" id="dfa:DFA_11584"/>
<dbReference type="OMA" id="WIGSANC"/>
<feature type="signal peptide" evidence="5">
    <location>
        <begin position="1"/>
        <end position="22"/>
    </location>
</feature>
<keyword evidence="4" id="KW-1015">Disulfide bond</keyword>
<dbReference type="Proteomes" id="UP000007797">
    <property type="component" value="Unassembled WGS sequence"/>
</dbReference>
<evidence type="ECO:0000256" key="1">
    <source>
        <dbReference type="ARBA" id="ARBA00004613"/>
    </source>
</evidence>
<keyword evidence="3" id="KW-0204">Cytolysis</keyword>
<evidence type="ECO:0000256" key="2">
    <source>
        <dbReference type="ARBA" id="ARBA00022525"/>
    </source>
</evidence>
<dbReference type="PANTHER" id="PTHR45742">
    <property type="entry name" value="COMPLEMENT COMPONENT C6"/>
    <property type="match status" value="1"/>
</dbReference>
<dbReference type="Pfam" id="PF01823">
    <property type="entry name" value="MACPF"/>
    <property type="match status" value="1"/>
</dbReference>
<evidence type="ECO:0000313" key="8">
    <source>
        <dbReference type="Proteomes" id="UP000007797"/>
    </source>
</evidence>
<comment type="subcellular location">
    <subcellularLocation>
        <location evidence="1">Secreted</location>
    </subcellularLocation>
</comment>
<dbReference type="SUPFAM" id="SSF50911">
    <property type="entry name" value="Mannose 6-phosphate receptor domain"/>
    <property type="match status" value="1"/>
</dbReference>
<proteinExistence type="predicted"/>
<dbReference type="GO" id="GO:0031640">
    <property type="term" value="P:killing of cells of another organism"/>
    <property type="evidence" value="ECO:0007669"/>
    <property type="project" value="UniProtKB-KW"/>
</dbReference>
<dbReference type="GeneID" id="14865908"/>
<protein>
    <recommendedName>
        <fullName evidence="6">MACPF domain-containing protein</fullName>
    </recommendedName>
</protein>
<feature type="chain" id="PRO_5003316368" description="MACPF domain-containing protein" evidence="5">
    <location>
        <begin position="23"/>
        <end position="1101"/>
    </location>
</feature>
<evidence type="ECO:0000256" key="5">
    <source>
        <dbReference type="SAM" id="SignalP"/>
    </source>
</evidence>
<keyword evidence="8" id="KW-1185">Reference proteome</keyword>
<dbReference type="RefSeq" id="XP_004350531.1">
    <property type="nucleotide sequence ID" value="XM_004350480.1"/>
</dbReference>
<accession>F4QDM6</accession>
<dbReference type="InterPro" id="IPR011050">
    <property type="entry name" value="Pectin_lyase_fold/virulence"/>
</dbReference>
<gene>
    <name evidence="7" type="ORF">DFA_11584</name>
</gene>
<dbReference type="InterPro" id="IPR020864">
    <property type="entry name" value="MACPF"/>
</dbReference>
<dbReference type="EMBL" id="GL883029">
    <property type="protein sequence ID" value="EGG13823.1"/>
    <property type="molecule type" value="Genomic_DNA"/>
</dbReference>
<dbReference type="Gene3D" id="2.70.130.10">
    <property type="entry name" value="Mannose-6-phosphate receptor binding domain"/>
    <property type="match status" value="1"/>
</dbReference>
<keyword evidence="2" id="KW-0964">Secreted</keyword>
<reference evidence="8" key="1">
    <citation type="journal article" date="2011" name="Genome Res.">
        <title>Phylogeny-wide analysis of social amoeba genomes highlights ancient origins for complex intercellular communication.</title>
        <authorList>
            <person name="Heidel A.J."/>
            <person name="Lawal H.M."/>
            <person name="Felder M."/>
            <person name="Schilde C."/>
            <person name="Helps N.R."/>
            <person name="Tunggal B."/>
            <person name="Rivero F."/>
            <person name="John U."/>
            <person name="Schleicher M."/>
            <person name="Eichinger L."/>
            <person name="Platzer M."/>
            <person name="Noegel A.A."/>
            <person name="Schaap P."/>
            <person name="Gloeckner G."/>
        </authorList>
    </citation>
    <scope>NUCLEOTIDE SEQUENCE [LARGE SCALE GENOMIC DNA]</scope>
    <source>
        <strain evidence="8">SH3</strain>
    </source>
</reference>
<dbReference type="OrthoDB" id="21110at2759"/>
<dbReference type="GO" id="GO:0005576">
    <property type="term" value="C:extracellular region"/>
    <property type="evidence" value="ECO:0007669"/>
    <property type="project" value="UniProtKB-SubCell"/>
</dbReference>
<keyword evidence="5" id="KW-0732">Signal</keyword>
<sequence length="1101" mass="121577">MKAIFIVIYLVILLFYAPYFHAREVFYARQGSGCQVHCGTSDFPFPNIQAAIEAISHVDNPILILEPGLYQGDLNIEINLDFSLDIRSSHGLNQTKIDCQSLTYAFFITGESVSIQGITISNCFSNYGGAIKIQGTNVYLDSVVLFNNSALVGGAIHASSSNVEISNSQFHHNTAIVEGSALSFNSSTSNIVQTLVKYPTLVYAGNTSCDGISTITKSFVPYPKLDSFMDDIQCPVSGVMKSFIQVNETFSYDFHLLASNIGVAVYIDNVLLFNSYFVTESIDSERSIILGTNQNHKVIIYLFSITSGTRSFSLTWRRTDRQSFQPIVSYSIEDNYPAPWCGDGICNEIPESCLRDCFEQIAVECQAQATPKPLYENYKKDSDIVGSLLNNQYRFTLPGLNFMGHGVDLLSMKETAAPLFNLGYCTGDPITTAQDLPHGLVYTIPKGFSGHINSKCEYEAKSESYSSAQEMSYEKSVNMGLDTSLSGSGGWFTKVSLSMSMSISESVQEAKELESQTSGSIFSTEMKCEVSKVQMSSFNFHPKFVQDISQVFDTEAMKKVVKKYGVFYKKSATLGGSLEQITSVSSSLINSRSSNSLDKSMSLSFDASVSSSAFGASGSVSLAGSLTSQVSEEEQSQYESNTERTTLIVKGGAPGSYGANTQVPLQKWLKSVPLNPVPIDFQVGLVSDIIPSEWYSSNQTNIKQLWIQAQEELYSSIFWESYSNPLFQQPNTTSPNFTPIVWVAGFYSSVPSFDFSANLTFTSENNVTSKINNLKVLSMTPTSMDFPQGVGIKSLDIGIIKPSSIIVNNRTNWANSPSNCAFSDPSTNEFYDLGDLIKFNGNFYSMRNGTGGAGGIYLNIVNLCDTLWICTSNVTGSSNGDLVGCQFDDQRSDKLYSYPTGDANKFTNITRYQNGTDRGLTITYSTPKTYPNQGNCYDTRTLKVHVVCDPAVNDGSLTRYWEDETKKFSKESVSLVCEEMVLTEYRRFDELGGVITFDPKQYPGRIIGVKLQPIPYYKNMNINFTLSVDSLSVVQQCPDREEISTNCVDDTYTSITNGYSKVYVSTTTKPYVVNNLDRGPVFIPIDPMGKSNSKYYDLLNR</sequence>
<dbReference type="AlphaFoldDB" id="F4QDM6"/>
<evidence type="ECO:0000313" key="7">
    <source>
        <dbReference type="EMBL" id="EGG13823.1"/>
    </source>
</evidence>
<dbReference type="SUPFAM" id="SSF51126">
    <property type="entry name" value="Pectin lyase-like"/>
    <property type="match status" value="1"/>
</dbReference>
<dbReference type="PANTHER" id="PTHR45742:SF8">
    <property type="entry name" value="FLOCCULATION PROTEIN FLO11"/>
    <property type="match status" value="1"/>
</dbReference>
<evidence type="ECO:0000256" key="4">
    <source>
        <dbReference type="ARBA" id="ARBA00023157"/>
    </source>
</evidence>
<dbReference type="PROSITE" id="PS51412">
    <property type="entry name" value="MACPF_2"/>
    <property type="match status" value="1"/>
</dbReference>
<evidence type="ECO:0000256" key="3">
    <source>
        <dbReference type="ARBA" id="ARBA00022852"/>
    </source>
</evidence>